<feature type="region of interest" description="Disordered" evidence="1">
    <location>
        <begin position="88"/>
        <end position="117"/>
    </location>
</feature>
<dbReference type="AlphaFoldDB" id="A0A0A9DKF5"/>
<feature type="region of interest" description="Disordered" evidence="1">
    <location>
        <begin position="1"/>
        <end position="55"/>
    </location>
</feature>
<reference evidence="2" key="2">
    <citation type="journal article" date="2015" name="Data Brief">
        <title>Shoot transcriptome of the giant reed, Arundo donax.</title>
        <authorList>
            <person name="Barrero R.A."/>
            <person name="Guerrero F.D."/>
            <person name="Moolhuijzen P."/>
            <person name="Goolsby J.A."/>
            <person name="Tidwell J."/>
            <person name="Bellgard S.E."/>
            <person name="Bellgard M.I."/>
        </authorList>
    </citation>
    <scope>NUCLEOTIDE SEQUENCE</scope>
    <source>
        <tissue evidence="2">Shoot tissue taken approximately 20 cm above the soil surface</tissue>
    </source>
</reference>
<reference evidence="2" key="1">
    <citation type="submission" date="2014-09" db="EMBL/GenBank/DDBJ databases">
        <authorList>
            <person name="Magalhaes I.L.F."/>
            <person name="Oliveira U."/>
            <person name="Santos F.R."/>
            <person name="Vidigal T.H.D.A."/>
            <person name="Brescovit A.D."/>
            <person name="Santos A.J."/>
        </authorList>
    </citation>
    <scope>NUCLEOTIDE SEQUENCE</scope>
    <source>
        <tissue evidence="2">Shoot tissue taken approximately 20 cm above the soil surface</tissue>
    </source>
</reference>
<organism evidence="2">
    <name type="scientific">Arundo donax</name>
    <name type="common">Giant reed</name>
    <name type="synonym">Donax arundinaceus</name>
    <dbReference type="NCBI Taxonomy" id="35708"/>
    <lineage>
        <taxon>Eukaryota</taxon>
        <taxon>Viridiplantae</taxon>
        <taxon>Streptophyta</taxon>
        <taxon>Embryophyta</taxon>
        <taxon>Tracheophyta</taxon>
        <taxon>Spermatophyta</taxon>
        <taxon>Magnoliopsida</taxon>
        <taxon>Liliopsida</taxon>
        <taxon>Poales</taxon>
        <taxon>Poaceae</taxon>
        <taxon>PACMAD clade</taxon>
        <taxon>Arundinoideae</taxon>
        <taxon>Arundineae</taxon>
        <taxon>Arundo</taxon>
    </lineage>
</organism>
<dbReference type="EMBL" id="GBRH01210752">
    <property type="protein sequence ID" value="JAD87143.1"/>
    <property type="molecule type" value="Transcribed_RNA"/>
</dbReference>
<feature type="compositionally biased region" description="Polar residues" evidence="1">
    <location>
        <begin position="99"/>
        <end position="110"/>
    </location>
</feature>
<proteinExistence type="predicted"/>
<protein>
    <submittedName>
        <fullName evidence="2">Uncharacterized protein</fullName>
    </submittedName>
</protein>
<feature type="compositionally biased region" description="Polar residues" evidence="1">
    <location>
        <begin position="30"/>
        <end position="55"/>
    </location>
</feature>
<sequence>MVSATDMADIEQSRKQTTRHSPSTDKPAHQKQQLSTGYKRNTSSGITSTEQVGTINLRAQKTLSSKGEVVKDSKDGSFTSKWNLAQRQYPNNPLIGRPQGSNAYSSTKTAESGAAPPSALAKLTSRLNFLKERRALLASEMQNLDLGVARPQGLTAPAKRDK</sequence>
<accession>A0A0A9DKF5</accession>
<name>A0A0A9DKF5_ARUDO</name>
<evidence type="ECO:0000256" key="1">
    <source>
        <dbReference type="SAM" id="MobiDB-lite"/>
    </source>
</evidence>
<evidence type="ECO:0000313" key="2">
    <source>
        <dbReference type="EMBL" id="JAD87143.1"/>
    </source>
</evidence>